<protein>
    <submittedName>
        <fullName evidence="2">CYTH domain-containing protein</fullName>
    </submittedName>
</protein>
<accession>A0A3E1KAG3</accession>
<dbReference type="PROSITE" id="PS51707">
    <property type="entry name" value="CYTH"/>
    <property type="match status" value="1"/>
</dbReference>
<reference evidence="2 3" key="1">
    <citation type="submission" date="2018-08" db="EMBL/GenBank/DDBJ databases">
        <title>Wenzhouxiangella salilacus sp. nov., a novel bacterium isolated from a saline lake in Xinjiang Province, China.</title>
        <authorList>
            <person name="Han S."/>
        </authorList>
    </citation>
    <scope>NUCLEOTIDE SEQUENCE [LARGE SCALE GENOMIC DNA]</scope>
    <source>
        <strain evidence="2 3">XDB06</strain>
    </source>
</reference>
<dbReference type="PANTHER" id="PTHR21028">
    <property type="entry name" value="SI:CH211-156B7.4"/>
    <property type="match status" value="1"/>
</dbReference>
<dbReference type="Gene3D" id="2.40.320.10">
    <property type="entry name" value="Hypothetical Protein Pfu-838710-001"/>
    <property type="match status" value="1"/>
</dbReference>
<sequence>MARNIEIKARVADPEVMAERAARIADEGPWAIEQDDTFFACRDGRLKLRDFGNGSGELIFYRRPDQAGPGQSEYRITPTEDPDGLRAVLTDALGTTGRVRKRRILYLADRTRIHLDHVEGLGDFLELEVVLADGESSRLGEADAQVLMERLHIADDDLVEVAYVDLLADRPTD</sequence>
<dbReference type="OrthoDB" id="271656at2"/>
<feature type="domain" description="CYTH" evidence="1">
    <location>
        <begin position="2"/>
        <end position="169"/>
    </location>
</feature>
<dbReference type="CDD" id="cd07890">
    <property type="entry name" value="CYTH-like_AC_IV-like"/>
    <property type="match status" value="1"/>
</dbReference>
<dbReference type="SUPFAM" id="SSF55154">
    <property type="entry name" value="CYTH-like phosphatases"/>
    <property type="match status" value="1"/>
</dbReference>
<dbReference type="EMBL" id="QUZK01000022">
    <property type="protein sequence ID" value="RFF31291.1"/>
    <property type="molecule type" value="Genomic_DNA"/>
</dbReference>
<dbReference type="AlphaFoldDB" id="A0A3E1KAG3"/>
<dbReference type="InterPro" id="IPR033469">
    <property type="entry name" value="CYTH-like_dom_sf"/>
</dbReference>
<keyword evidence="3" id="KW-1185">Reference proteome</keyword>
<evidence type="ECO:0000313" key="3">
    <source>
        <dbReference type="Proteomes" id="UP000260351"/>
    </source>
</evidence>
<proteinExistence type="predicted"/>
<gene>
    <name evidence="2" type="ORF">DZC52_04945</name>
</gene>
<evidence type="ECO:0000259" key="1">
    <source>
        <dbReference type="PROSITE" id="PS51707"/>
    </source>
</evidence>
<dbReference type="PANTHER" id="PTHR21028:SF2">
    <property type="entry name" value="CYTH DOMAIN-CONTAINING PROTEIN"/>
    <property type="match status" value="1"/>
</dbReference>
<comment type="caution">
    <text evidence="2">The sequence shown here is derived from an EMBL/GenBank/DDBJ whole genome shotgun (WGS) entry which is preliminary data.</text>
</comment>
<name>A0A3E1KAG3_9GAMM</name>
<evidence type="ECO:0000313" key="2">
    <source>
        <dbReference type="EMBL" id="RFF31291.1"/>
    </source>
</evidence>
<dbReference type="Pfam" id="PF01928">
    <property type="entry name" value="CYTH"/>
    <property type="match status" value="1"/>
</dbReference>
<dbReference type="Proteomes" id="UP000260351">
    <property type="component" value="Unassembled WGS sequence"/>
</dbReference>
<dbReference type="RefSeq" id="WP_116650139.1">
    <property type="nucleotide sequence ID" value="NZ_QUZK01000022.1"/>
</dbReference>
<dbReference type="SMART" id="SM01118">
    <property type="entry name" value="CYTH"/>
    <property type="match status" value="1"/>
</dbReference>
<organism evidence="2 3">
    <name type="scientific">Wenzhouxiangella sediminis</name>
    <dbReference type="NCBI Taxonomy" id="1792836"/>
    <lineage>
        <taxon>Bacteria</taxon>
        <taxon>Pseudomonadati</taxon>
        <taxon>Pseudomonadota</taxon>
        <taxon>Gammaproteobacteria</taxon>
        <taxon>Chromatiales</taxon>
        <taxon>Wenzhouxiangellaceae</taxon>
        <taxon>Wenzhouxiangella</taxon>
    </lineage>
</organism>
<dbReference type="InterPro" id="IPR008173">
    <property type="entry name" value="Adenylyl_cyclase_CyaB"/>
</dbReference>
<dbReference type="InterPro" id="IPR023577">
    <property type="entry name" value="CYTH_domain"/>
</dbReference>